<dbReference type="AlphaFoldDB" id="A0A2P2DYB2"/>
<evidence type="ECO:0000313" key="3">
    <source>
        <dbReference type="EMBL" id="GBF49590.1"/>
    </source>
</evidence>
<protein>
    <recommendedName>
        <fullName evidence="2">Anti-sigma-28 factor FlgM C-terminal domain-containing protein</fullName>
    </recommendedName>
</protein>
<keyword evidence="4" id="KW-1185">Reference proteome</keyword>
<sequence>MNIDKVGRVGGFGYESKKTNTPAKTESTGPVDTISISDAAKKIASEAKLQSEVKQIAKQIVSMPPEEDRTEKIKAVKERLKNGEYDNLSTEMLDKISDQIANTFLGQQ</sequence>
<evidence type="ECO:0000256" key="1">
    <source>
        <dbReference type="SAM" id="MobiDB-lite"/>
    </source>
</evidence>
<reference evidence="3 4" key="1">
    <citation type="submission" date="2018-02" db="EMBL/GenBank/DDBJ databases">
        <title>Novel Leptospira species isolated from soil and water in Japan.</title>
        <authorList>
            <person name="Nakao R."/>
            <person name="Masuzawa T."/>
        </authorList>
    </citation>
    <scope>NUCLEOTIDE SEQUENCE [LARGE SCALE GENOMIC DNA]</scope>
    <source>
        <strain evidence="3 4">YH101</strain>
    </source>
</reference>
<gene>
    <name evidence="3" type="ORF">LPTSP4_11060</name>
</gene>
<accession>A0A2P2DYB2</accession>
<feature type="compositionally biased region" description="Polar residues" evidence="1">
    <location>
        <begin position="19"/>
        <end position="30"/>
    </location>
</feature>
<organism evidence="3 4">
    <name type="scientific">Leptospira ryugenii</name>
    <dbReference type="NCBI Taxonomy" id="1917863"/>
    <lineage>
        <taxon>Bacteria</taxon>
        <taxon>Pseudomonadati</taxon>
        <taxon>Spirochaetota</taxon>
        <taxon>Spirochaetia</taxon>
        <taxon>Leptospirales</taxon>
        <taxon>Leptospiraceae</taxon>
        <taxon>Leptospira</taxon>
    </lineage>
</organism>
<dbReference type="Proteomes" id="UP000245133">
    <property type="component" value="Unassembled WGS sequence"/>
</dbReference>
<dbReference type="OrthoDB" id="344017at2"/>
<feature type="domain" description="Anti-sigma-28 factor FlgM C-terminal" evidence="2">
    <location>
        <begin position="32"/>
        <end position="87"/>
    </location>
</feature>
<comment type="caution">
    <text evidence="3">The sequence shown here is derived from an EMBL/GenBank/DDBJ whole genome shotgun (WGS) entry which is preliminary data.</text>
</comment>
<name>A0A2P2DYB2_9LEPT</name>
<dbReference type="InterPro" id="IPR031316">
    <property type="entry name" value="FlgM_C"/>
</dbReference>
<evidence type="ECO:0000313" key="4">
    <source>
        <dbReference type="Proteomes" id="UP000245133"/>
    </source>
</evidence>
<dbReference type="RefSeq" id="WP_108974605.1">
    <property type="nucleotide sequence ID" value="NZ_BFBB01000003.1"/>
</dbReference>
<feature type="region of interest" description="Disordered" evidence="1">
    <location>
        <begin position="1"/>
        <end position="30"/>
    </location>
</feature>
<evidence type="ECO:0000259" key="2">
    <source>
        <dbReference type="Pfam" id="PF04316"/>
    </source>
</evidence>
<dbReference type="Pfam" id="PF04316">
    <property type="entry name" value="FlgM"/>
    <property type="match status" value="1"/>
</dbReference>
<dbReference type="EMBL" id="BFBB01000003">
    <property type="protein sequence ID" value="GBF49590.1"/>
    <property type="molecule type" value="Genomic_DNA"/>
</dbReference>
<proteinExistence type="predicted"/>